<dbReference type="GO" id="GO:0006890">
    <property type="term" value="P:retrograde vesicle-mediated transport, Golgi to endoplasmic reticulum"/>
    <property type="evidence" value="ECO:0007669"/>
    <property type="project" value="TreeGrafter"/>
</dbReference>
<name>A0A034W0C3_BACDO</name>
<accession>A0A034W0C3</accession>
<evidence type="ECO:0000256" key="2">
    <source>
        <dbReference type="ARBA" id="ARBA00005831"/>
    </source>
</evidence>
<evidence type="ECO:0000256" key="5">
    <source>
        <dbReference type="ARBA" id="ARBA00022927"/>
    </source>
</evidence>
<dbReference type="GO" id="GO:0000139">
    <property type="term" value="C:Golgi membrane"/>
    <property type="evidence" value="ECO:0007669"/>
    <property type="project" value="UniProtKB-SubCell"/>
</dbReference>
<comment type="similarity">
    <text evidence="2">Belongs to the COG7 family.</text>
</comment>
<keyword evidence="6" id="KW-0333">Golgi apparatus</keyword>
<evidence type="ECO:0000256" key="3">
    <source>
        <dbReference type="ARBA" id="ARBA00020984"/>
    </source>
</evidence>
<evidence type="ECO:0000256" key="7">
    <source>
        <dbReference type="ARBA" id="ARBA00023136"/>
    </source>
</evidence>
<evidence type="ECO:0000256" key="1">
    <source>
        <dbReference type="ARBA" id="ARBA00004395"/>
    </source>
</evidence>
<dbReference type="EMBL" id="GAKP01011205">
    <property type="protein sequence ID" value="JAC47747.1"/>
    <property type="molecule type" value="Transcribed_RNA"/>
</dbReference>
<dbReference type="Pfam" id="PF10191">
    <property type="entry name" value="COG7"/>
    <property type="match status" value="1"/>
</dbReference>
<dbReference type="PANTHER" id="PTHR21443">
    <property type="entry name" value="CONSERVED OLIGOMERIC GOLGI COMPLEX COMPONENT 7"/>
    <property type="match status" value="1"/>
</dbReference>
<evidence type="ECO:0000256" key="8">
    <source>
        <dbReference type="ARBA" id="ARBA00031345"/>
    </source>
</evidence>
<dbReference type="InterPro" id="IPR019335">
    <property type="entry name" value="COG7"/>
</dbReference>
<dbReference type="PANTHER" id="PTHR21443:SF0">
    <property type="entry name" value="CONSERVED OLIGOMERIC GOLGI COMPLEX SUBUNIT 7"/>
    <property type="match status" value="1"/>
</dbReference>
<evidence type="ECO:0000313" key="10">
    <source>
        <dbReference type="EMBL" id="JAC47747.1"/>
    </source>
</evidence>
<dbReference type="GO" id="GO:0017119">
    <property type="term" value="C:Golgi transport complex"/>
    <property type="evidence" value="ECO:0007669"/>
    <property type="project" value="InterPro"/>
</dbReference>
<reference evidence="10" key="1">
    <citation type="journal article" date="2014" name="BMC Genomics">
        <title>Characterizing the developmental transcriptome of the oriental fruit fly, Bactrocera dorsalis (Diptera: Tephritidae) through comparative genomic analysis with Drosophila melanogaster utilizing modENCODE datasets.</title>
        <authorList>
            <person name="Geib S.M."/>
            <person name="Calla B."/>
            <person name="Hall B."/>
            <person name="Hou S."/>
            <person name="Manoukis N.C."/>
        </authorList>
    </citation>
    <scope>NUCLEOTIDE SEQUENCE</scope>
    <source>
        <strain evidence="10">Punador</strain>
    </source>
</reference>
<proteinExistence type="inferred from homology"/>
<keyword evidence="9" id="KW-0175">Coiled coil</keyword>
<evidence type="ECO:0000256" key="6">
    <source>
        <dbReference type="ARBA" id="ARBA00023034"/>
    </source>
</evidence>
<organism evidence="10">
    <name type="scientific">Bactrocera dorsalis</name>
    <name type="common">Oriental fruit fly</name>
    <name type="synonym">Dacus dorsalis</name>
    <dbReference type="NCBI Taxonomy" id="27457"/>
    <lineage>
        <taxon>Eukaryota</taxon>
        <taxon>Metazoa</taxon>
        <taxon>Ecdysozoa</taxon>
        <taxon>Arthropoda</taxon>
        <taxon>Hexapoda</taxon>
        <taxon>Insecta</taxon>
        <taxon>Pterygota</taxon>
        <taxon>Neoptera</taxon>
        <taxon>Endopterygota</taxon>
        <taxon>Diptera</taxon>
        <taxon>Brachycera</taxon>
        <taxon>Muscomorpha</taxon>
        <taxon>Tephritoidea</taxon>
        <taxon>Tephritidae</taxon>
        <taxon>Bactrocera</taxon>
        <taxon>Bactrocera</taxon>
    </lineage>
</organism>
<keyword evidence="7" id="KW-0472">Membrane</keyword>
<dbReference type="OrthoDB" id="245173at2759"/>
<evidence type="ECO:0000256" key="4">
    <source>
        <dbReference type="ARBA" id="ARBA00022448"/>
    </source>
</evidence>
<feature type="coiled-coil region" evidence="9">
    <location>
        <begin position="86"/>
        <end position="141"/>
    </location>
</feature>
<dbReference type="GO" id="GO:0006886">
    <property type="term" value="P:intracellular protein transport"/>
    <property type="evidence" value="ECO:0007669"/>
    <property type="project" value="InterPro"/>
</dbReference>
<dbReference type="AlphaFoldDB" id="A0A034W0C3"/>
<dbReference type="GO" id="GO:0007030">
    <property type="term" value="P:Golgi organization"/>
    <property type="evidence" value="ECO:0007669"/>
    <property type="project" value="TreeGrafter"/>
</dbReference>
<sequence>MDIAALSDDTFNAIDWINVNYNKYAAEHADGCRDKSTLPDDTDALAMSFIDKYVSKLHLYIQQVHCAVEETGQKLVSGMPRVIKESLLLQAEVEELKKRMQAMRKEMTDVQEETGDCMATLERLNTIQSKLQKAKESLQESDGWGNLISELEDCFEHNNMKGAFEKLLSLQKSLQVQEQLPGHAERLTQVEDFKNRLEALASPNVVQCFAEGDFEQTKQYVNIFAGIGRISQLEQYYRAVQKNSLQQKWKQILDVQAAENTMQHQFLSIFYTSLVEHCQQQVKWCADVFDYEHGNFQPIIVVIELLPTLQPTRENHVFQMLKACNERLELLEECAQANHKFLSHLTAFLEQSKIELSKEMQYQMVQAVYGYFHKFIDQYPRIEETHFSAQIDKILISHASAGDSVRHLENCNQKIFDWLNESCERCKNITDDLGLCKLIDIMSGILKKILDNFSKTQRQIALSIGHATENWLALQCAMSLLQCLADFQIKLNKFEKHIQTRLIKLKENIVSTKTDKNYNISDILDNQEQTYLLNTIEKYQQKLVEASGAYSSSSRFFASICDQVKMHCEETHEIALNVLLKPVEEHLVNIQPSLNLNSDSLLPANMPEFSFVPQECITQIGQYLLTLPQHLEPLLFTPSALLKQALEICNVKYTQPVPCADILLSLVVEQCCQLYQSQILQVKTLPPTSSKQFAVDIEYLSNVVEELGLSISVGLSQILTLLKADPENYLALSGGCEPRLVTAIRQMRNIVSTQ</sequence>
<protein>
    <recommendedName>
        <fullName evidence="3">Conserved oligomeric Golgi complex subunit 7</fullName>
    </recommendedName>
    <alternativeName>
        <fullName evidence="8">Component of oligomeric Golgi complex 7</fullName>
    </alternativeName>
</protein>
<keyword evidence="4" id="KW-0813">Transport</keyword>
<evidence type="ECO:0000256" key="9">
    <source>
        <dbReference type="SAM" id="Coils"/>
    </source>
</evidence>
<gene>
    <name evidence="10" type="primary">COG7</name>
</gene>
<keyword evidence="5" id="KW-0653">Protein transport</keyword>
<comment type="subcellular location">
    <subcellularLocation>
        <location evidence="1">Golgi apparatus membrane</location>
        <topology evidence="1">Peripheral membrane protein</topology>
    </subcellularLocation>
</comment>